<proteinExistence type="predicted"/>
<name>A0A1H1L3G0_9FLAO</name>
<dbReference type="STRING" id="1250231.SAMN04488552_0535"/>
<evidence type="ECO:0000313" key="1">
    <source>
        <dbReference type="EMBL" id="SDR69124.1"/>
    </source>
</evidence>
<reference evidence="1 2" key="1">
    <citation type="submission" date="2016-10" db="EMBL/GenBank/DDBJ databases">
        <authorList>
            <person name="Varghese N."/>
            <person name="Submissions S."/>
        </authorList>
    </citation>
    <scope>NUCLEOTIDE SEQUENCE [LARGE SCALE GENOMIC DNA]</scope>
    <source>
        <strain evidence="1 2">Mar_2010_102</strain>
    </source>
</reference>
<protein>
    <submittedName>
        <fullName evidence="1">Uncharacterized protein</fullName>
    </submittedName>
</protein>
<organism evidence="1 2">
    <name type="scientific">Christiangramia echinicola</name>
    <dbReference type="NCBI Taxonomy" id="279359"/>
    <lineage>
        <taxon>Bacteria</taxon>
        <taxon>Pseudomonadati</taxon>
        <taxon>Bacteroidota</taxon>
        <taxon>Flavobacteriia</taxon>
        <taxon>Flavobacteriales</taxon>
        <taxon>Flavobacteriaceae</taxon>
        <taxon>Christiangramia</taxon>
    </lineage>
</organism>
<gene>
    <name evidence="1" type="ORF">SAMN04488552_0535</name>
</gene>
<sequence length="337" mass="39524">MHPYLKEISLFSKYGFINGRLEDVNEDIKIINVHWPEAIFGWSEPTEEELDRLEMQISECKKTAKLVYTKHDYLRNKGTTKNFTRLFKIIEENSDAFIHLGEKSKSIYQKLYPSAIHTRIYHPLFKNTFQTFTKEEARNTLGIQKDAFVIIVPGQIRTHKERDMILKAFKGLEFKKRQKVLIATNMRTELRYDFPGRVRLKPFFDFQNFFKERFKGSHTPPTFYFNYSHLDEKEYSLRFSASDMVLIPRINILNSGNIFLGLALNKIVVGPGIGNMEEILKQNGLPVFNPDSHRSIKSAIEEGIKLSNSKEFEFSNTHEYDPEIIAREYDDFLKSLL</sequence>
<evidence type="ECO:0000313" key="2">
    <source>
        <dbReference type="Proteomes" id="UP000198858"/>
    </source>
</evidence>
<dbReference type="Proteomes" id="UP000198858">
    <property type="component" value="Chromosome I"/>
</dbReference>
<accession>A0A1H1L3G0</accession>
<dbReference type="AlphaFoldDB" id="A0A1H1L3G0"/>
<dbReference type="Gene3D" id="3.40.50.2000">
    <property type="entry name" value="Glycogen Phosphorylase B"/>
    <property type="match status" value="1"/>
</dbReference>
<keyword evidence="2" id="KW-1185">Reference proteome</keyword>
<dbReference type="EMBL" id="LT629745">
    <property type="protein sequence ID" value="SDR69124.1"/>
    <property type="molecule type" value="Genomic_DNA"/>
</dbReference>
<dbReference type="SUPFAM" id="SSF53756">
    <property type="entry name" value="UDP-Glycosyltransferase/glycogen phosphorylase"/>
    <property type="match status" value="1"/>
</dbReference>